<evidence type="ECO:0000256" key="1">
    <source>
        <dbReference type="SAM" id="Coils"/>
    </source>
</evidence>
<dbReference type="CDD" id="cd09212">
    <property type="entry name" value="PUB"/>
    <property type="match status" value="1"/>
</dbReference>
<keyword evidence="5" id="KW-1185">Reference proteome</keyword>
<reference evidence="4 5" key="1">
    <citation type="submission" date="2020-08" db="EMBL/GenBank/DDBJ databases">
        <authorList>
            <person name="Newling K."/>
            <person name="Davey J."/>
            <person name="Forrester S."/>
        </authorList>
    </citation>
    <scope>NUCLEOTIDE SEQUENCE [LARGE SCALE GENOMIC DNA]</scope>
    <source>
        <strain evidence="5">Crithidia deanei Carvalho (ATCC PRA-265)</strain>
    </source>
</reference>
<dbReference type="Gene3D" id="1.20.58.2190">
    <property type="match status" value="1"/>
</dbReference>
<dbReference type="SUPFAM" id="SSF143503">
    <property type="entry name" value="PUG domain-like"/>
    <property type="match status" value="1"/>
</dbReference>
<evidence type="ECO:0000259" key="3">
    <source>
        <dbReference type="Pfam" id="PF09409"/>
    </source>
</evidence>
<dbReference type="Proteomes" id="UP000515908">
    <property type="component" value="Chromosome 03"/>
</dbReference>
<name>A0A7G2C335_9TRYP</name>
<dbReference type="EMBL" id="LR877147">
    <property type="protein sequence ID" value="CAD2214090.1"/>
    <property type="molecule type" value="Genomic_DNA"/>
</dbReference>
<feature type="domain" description="PUB" evidence="3">
    <location>
        <begin position="258"/>
        <end position="324"/>
    </location>
</feature>
<dbReference type="PANTHER" id="PTHR46713">
    <property type="entry name" value="F13M7.16 PROTEIN"/>
    <property type="match status" value="1"/>
</dbReference>
<protein>
    <submittedName>
        <fullName evidence="4">PUB domain containing protein, putative</fullName>
    </submittedName>
</protein>
<evidence type="ECO:0000313" key="4">
    <source>
        <dbReference type="EMBL" id="CAD2214090.1"/>
    </source>
</evidence>
<dbReference type="Pfam" id="PF09409">
    <property type="entry name" value="PUB"/>
    <property type="match status" value="1"/>
</dbReference>
<proteinExistence type="predicted"/>
<sequence>METAEEDPKAFEISEALFETLLENGFSENAIKKSIAAGCIDEKTCTAWIRMHESHPELNTPLEEGVVVTVIKKKVLTEEEKQAKLAELKERIQKKKEEKKAEEHQKELERIEFGRKGVGAREELNKIKLQVEMANAQKQKREDAEAKRRVKIQLVQDKHVRLGKTEEEAFEIACREVAEAEEAARRENEEKRKKMETEPVRAPVQPSSGGEWNIKGIVTTQLPLDIVKGVFEEPQPEAKDIPVFAQAIKDHSNRQLSADCLQTLHKIFVNIRNNPFDTKMRTFSVHTNAFSSKILPVPEAVRLLRVANFDLMDGESSKEALALTTVVIKLINTILAHISP</sequence>
<dbReference type="VEuPathDB" id="TriTrypDB:ADEAN_000153400"/>
<evidence type="ECO:0000256" key="2">
    <source>
        <dbReference type="SAM" id="MobiDB-lite"/>
    </source>
</evidence>
<keyword evidence="1" id="KW-0175">Coiled coil</keyword>
<feature type="compositionally biased region" description="Basic and acidic residues" evidence="2">
    <location>
        <begin position="185"/>
        <end position="199"/>
    </location>
</feature>
<dbReference type="AlphaFoldDB" id="A0A7G2C335"/>
<gene>
    <name evidence="4" type="ORF">ADEAN_000153400</name>
</gene>
<dbReference type="InterPro" id="IPR018997">
    <property type="entry name" value="PUB_domain"/>
</dbReference>
<feature type="coiled-coil region" evidence="1">
    <location>
        <begin position="71"/>
        <end position="114"/>
    </location>
</feature>
<dbReference type="PANTHER" id="PTHR46713:SF1">
    <property type="entry name" value="F13M7.16 PROTEIN"/>
    <property type="match status" value="1"/>
</dbReference>
<feature type="region of interest" description="Disordered" evidence="2">
    <location>
        <begin position="185"/>
        <end position="208"/>
    </location>
</feature>
<dbReference type="InterPro" id="IPR036339">
    <property type="entry name" value="PUB-like_dom_sf"/>
</dbReference>
<accession>A0A7G2C335</accession>
<dbReference type="Gene3D" id="1.10.8.10">
    <property type="entry name" value="DNA helicase RuvA subunit, C-terminal domain"/>
    <property type="match status" value="1"/>
</dbReference>
<evidence type="ECO:0000313" key="5">
    <source>
        <dbReference type="Proteomes" id="UP000515908"/>
    </source>
</evidence>
<organism evidence="4 5">
    <name type="scientific">Angomonas deanei</name>
    <dbReference type="NCBI Taxonomy" id="59799"/>
    <lineage>
        <taxon>Eukaryota</taxon>
        <taxon>Discoba</taxon>
        <taxon>Euglenozoa</taxon>
        <taxon>Kinetoplastea</taxon>
        <taxon>Metakinetoplastina</taxon>
        <taxon>Trypanosomatida</taxon>
        <taxon>Trypanosomatidae</taxon>
        <taxon>Strigomonadinae</taxon>
        <taxon>Angomonas</taxon>
    </lineage>
</organism>